<dbReference type="Pfam" id="PF10102">
    <property type="entry name" value="DUF2341"/>
    <property type="match status" value="1"/>
</dbReference>
<sequence length="367" mass="40061">QTDWSGGAVPGLVTATVTTYDSATGVDSTTVGQFSLQETAGWSVTYANWTRRSLVTVSNSDTGQTDYQVRLQVSYDADMQADFSDLRFTNVSGTSISYWLQSYTASTSAVVWVKVPSLPTGDTDIYMYYGNASATSASSGEDTFILFDDFEDGTIDPAKWVETDQVGGNEIYESGGRLNFVRAANDTWDKAVYAVGTYARANLSFESEYTWVSNFTGGYDAIMYGWHDSGAGKSYTDLIYAYYNPGTGSASSIAHAVYEDGSGRSVPAGNYWNEGTQYEIRVRAKELGGAYYDYSTDGGSNWTNTYNSSHSTESNFRPGWAFYSGTHAYDNARIRKWMDTEPASAFAAEQSKYPASAVLTSNVFNSG</sequence>
<feature type="domain" description="DUF2341" evidence="1">
    <location>
        <begin position="82"/>
        <end position="161"/>
    </location>
</feature>
<evidence type="ECO:0000313" key="2">
    <source>
        <dbReference type="EMBL" id="MCA9378789.1"/>
    </source>
</evidence>
<accession>A0A955I6Q7</accession>
<name>A0A955I6Q7_9BACT</name>
<feature type="non-terminal residue" evidence="2">
    <location>
        <position position="1"/>
    </location>
</feature>
<dbReference type="AlphaFoldDB" id="A0A955I6Q7"/>
<organism evidence="2 3">
    <name type="scientific">Candidatus Dojkabacteria bacterium</name>
    <dbReference type="NCBI Taxonomy" id="2099670"/>
    <lineage>
        <taxon>Bacteria</taxon>
        <taxon>Candidatus Dojkabacteria</taxon>
    </lineage>
</organism>
<protein>
    <submittedName>
        <fullName evidence="2">DUF2341 domain-containing protein</fullName>
    </submittedName>
</protein>
<comment type="caution">
    <text evidence="2">The sequence shown here is derived from an EMBL/GenBank/DDBJ whole genome shotgun (WGS) entry which is preliminary data.</text>
</comment>
<reference evidence="2" key="2">
    <citation type="journal article" date="2021" name="Microbiome">
        <title>Successional dynamics and alternative stable states in a saline activated sludge microbial community over 9 years.</title>
        <authorList>
            <person name="Wang Y."/>
            <person name="Ye J."/>
            <person name="Ju F."/>
            <person name="Liu L."/>
            <person name="Boyd J.A."/>
            <person name="Deng Y."/>
            <person name="Parks D.H."/>
            <person name="Jiang X."/>
            <person name="Yin X."/>
            <person name="Woodcroft B.J."/>
            <person name="Tyson G.W."/>
            <person name="Hugenholtz P."/>
            <person name="Polz M.F."/>
            <person name="Zhang T."/>
        </authorList>
    </citation>
    <scope>NUCLEOTIDE SEQUENCE</scope>
    <source>
        <strain evidence="2">HKST-UBA12</strain>
    </source>
</reference>
<proteinExistence type="predicted"/>
<evidence type="ECO:0000313" key="3">
    <source>
        <dbReference type="Proteomes" id="UP000760819"/>
    </source>
</evidence>
<dbReference type="Proteomes" id="UP000760819">
    <property type="component" value="Unassembled WGS sequence"/>
</dbReference>
<gene>
    <name evidence="2" type="ORF">KC640_00010</name>
</gene>
<reference evidence="2" key="1">
    <citation type="submission" date="2020-04" db="EMBL/GenBank/DDBJ databases">
        <authorList>
            <person name="Zhang T."/>
        </authorList>
    </citation>
    <scope>NUCLEOTIDE SEQUENCE</scope>
    <source>
        <strain evidence="2">HKST-UBA12</strain>
    </source>
</reference>
<evidence type="ECO:0000259" key="1">
    <source>
        <dbReference type="Pfam" id="PF10102"/>
    </source>
</evidence>
<dbReference type="InterPro" id="IPR018765">
    <property type="entry name" value="DUF2341"/>
</dbReference>
<feature type="non-terminal residue" evidence="2">
    <location>
        <position position="367"/>
    </location>
</feature>
<dbReference type="EMBL" id="JAGQLI010000001">
    <property type="protein sequence ID" value="MCA9378789.1"/>
    <property type="molecule type" value="Genomic_DNA"/>
</dbReference>